<accession>A0A553JYG1</accession>
<gene>
    <name evidence="2" type="ORF">FOJ82_13305</name>
</gene>
<dbReference type="RefSeq" id="WP_143938959.1">
    <property type="nucleotide sequence ID" value="NZ_VKKG01000005.1"/>
</dbReference>
<dbReference type="Pfam" id="PF10103">
    <property type="entry name" value="Zincin_2"/>
    <property type="match status" value="1"/>
</dbReference>
<comment type="caution">
    <text evidence="2">The sequence shown here is derived from an EMBL/GenBank/DDBJ whole genome shotgun (WGS) entry which is preliminary data.</text>
</comment>
<evidence type="ECO:0000313" key="3">
    <source>
        <dbReference type="Proteomes" id="UP000317638"/>
    </source>
</evidence>
<dbReference type="InterPro" id="IPR042271">
    <property type="entry name" value="Zinicin_2_N"/>
</dbReference>
<dbReference type="Gene3D" id="1.20.150.30">
    <property type="entry name" value="Zincin-like metallopeptidase, N-terminal domain"/>
    <property type="match status" value="1"/>
</dbReference>
<dbReference type="PANTHER" id="PTHR39420">
    <property type="match status" value="1"/>
</dbReference>
<keyword evidence="3" id="KW-1185">Reference proteome</keyword>
<evidence type="ECO:0000313" key="2">
    <source>
        <dbReference type="EMBL" id="TRY17495.1"/>
    </source>
</evidence>
<proteinExistence type="predicted"/>
<dbReference type="InterPro" id="IPR018766">
    <property type="entry name" value="Zinicin_2"/>
</dbReference>
<sequence length="450" mass="49058">MSGGDTSGPTPGGFGGFDFEELRKLLEQLGMSGAGDIDFSKLMEQFSRAQAAGGVGFGFTNADRDPDAAWRTTITSAKQLTQGLGPDPALTSSESHAIVDAERLAQSWLSAKTSFPETGVPPETLRREDWLDETSAGWREIVEPIMNGLAEALGRGAMAEDEPELGALTSMLAPMMKQSASLIYRDRLKKVLAEVAGSTLTGTEIGINLLPRARVTILPSNVAEFTRDLEIPEADVLLYLVLREAARIRLFHHVTWLGPQLNALLAHYAREIVIDFEAISSELDPSSLEQFSLEDIVAVGERVRGSFFKPASTETQLEILGRLELLLALIEGWVDHVTFRATEAWMPNAGSLSEVVRRRRAAGGPTKDVFSNLLGLDLRPRVVRDAENLWAAIEHERGAEGRDAVWQHPDLLPTAGHLADPLSYGKETSAEPEQDELDVELRKLLGDSGN</sequence>
<dbReference type="AlphaFoldDB" id="A0A553JYG1"/>
<keyword evidence="2" id="KW-0378">Hydrolase</keyword>
<reference evidence="2 3" key="1">
    <citation type="submission" date="2019-07" db="EMBL/GenBank/DDBJ databases">
        <authorList>
            <person name="Zhou L.-Y."/>
        </authorList>
    </citation>
    <scope>NUCLEOTIDE SEQUENCE [LARGE SCALE GENOMIC DNA]</scope>
    <source>
        <strain evidence="2 3">YIM 101269</strain>
    </source>
</reference>
<dbReference type="NCBIfam" id="TIGR03624">
    <property type="entry name" value="putative hydrolase"/>
    <property type="match status" value="1"/>
</dbReference>
<feature type="region of interest" description="Disordered" evidence="1">
    <location>
        <begin position="417"/>
        <end position="437"/>
    </location>
</feature>
<dbReference type="SUPFAM" id="SSF55486">
    <property type="entry name" value="Metalloproteases ('zincins'), catalytic domain"/>
    <property type="match status" value="1"/>
</dbReference>
<name>A0A553JYG1_9ACTN</name>
<dbReference type="GO" id="GO:0006508">
    <property type="term" value="P:proteolysis"/>
    <property type="evidence" value="ECO:0007669"/>
    <property type="project" value="UniProtKB-KW"/>
</dbReference>
<dbReference type="GO" id="GO:0008237">
    <property type="term" value="F:metallopeptidase activity"/>
    <property type="evidence" value="ECO:0007669"/>
    <property type="project" value="UniProtKB-KW"/>
</dbReference>
<dbReference type="PANTHER" id="PTHR39420:SF2">
    <property type="entry name" value="HYDROLASE"/>
    <property type="match status" value="1"/>
</dbReference>
<dbReference type="OrthoDB" id="8478472at2"/>
<keyword evidence="2" id="KW-0482">Metalloprotease</keyword>
<organism evidence="2 3">
    <name type="scientific">Tessaracoccus rhinocerotis</name>
    <dbReference type="NCBI Taxonomy" id="1689449"/>
    <lineage>
        <taxon>Bacteria</taxon>
        <taxon>Bacillati</taxon>
        <taxon>Actinomycetota</taxon>
        <taxon>Actinomycetes</taxon>
        <taxon>Propionibacteriales</taxon>
        <taxon>Propionibacteriaceae</taxon>
        <taxon>Tessaracoccus</taxon>
    </lineage>
</organism>
<keyword evidence="2" id="KW-0645">Protease</keyword>
<protein>
    <submittedName>
        <fullName evidence="2">Zinc-dependent metalloprotease</fullName>
    </submittedName>
</protein>
<dbReference type="EMBL" id="VKKG01000005">
    <property type="protein sequence ID" value="TRY17495.1"/>
    <property type="molecule type" value="Genomic_DNA"/>
</dbReference>
<dbReference type="Proteomes" id="UP000317638">
    <property type="component" value="Unassembled WGS sequence"/>
</dbReference>
<evidence type="ECO:0000256" key="1">
    <source>
        <dbReference type="SAM" id="MobiDB-lite"/>
    </source>
</evidence>